<proteinExistence type="predicted"/>
<dbReference type="AlphaFoldDB" id="A0A9Q1UWJ6"/>
<protein>
    <submittedName>
        <fullName evidence="2">ATPase</fullName>
    </submittedName>
</protein>
<dbReference type="SUPFAM" id="SSF53067">
    <property type="entry name" value="Actin-like ATPase domain"/>
    <property type="match status" value="2"/>
</dbReference>
<organism evidence="2 3">
    <name type="scientific">Clostridium botulinum</name>
    <dbReference type="NCBI Taxonomy" id="1491"/>
    <lineage>
        <taxon>Bacteria</taxon>
        <taxon>Bacillati</taxon>
        <taxon>Bacillota</taxon>
        <taxon>Clostridia</taxon>
        <taxon>Eubacteriales</taxon>
        <taxon>Clostridiaceae</taxon>
        <taxon>Clostridium</taxon>
    </lineage>
</organism>
<accession>A0A9Q1UWJ6</accession>
<dbReference type="InterPro" id="IPR043129">
    <property type="entry name" value="ATPase_NBD"/>
</dbReference>
<feature type="domain" description="ATPase BadF/BadG/BcrA/BcrD type" evidence="1">
    <location>
        <begin position="4"/>
        <end position="299"/>
    </location>
</feature>
<dbReference type="PANTHER" id="PTHR43190">
    <property type="entry name" value="N-ACETYL-D-GLUCOSAMINE KINASE"/>
    <property type="match status" value="1"/>
</dbReference>
<dbReference type="PANTHER" id="PTHR43190:SF3">
    <property type="entry name" value="N-ACETYL-D-GLUCOSAMINE KINASE"/>
    <property type="match status" value="1"/>
</dbReference>
<gene>
    <name evidence="2" type="ORF">ADU74_12605</name>
</gene>
<evidence type="ECO:0000313" key="2">
    <source>
        <dbReference type="EMBL" id="KOA83175.1"/>
    </source>
</evidence>
<dbReference type="Pfam" id="PF01869">
    <property type="entry name" value="BcrAD_BadFG"/>
    <property type="match status" value="1"/>
</dbReference>
<dbReference type="InterPro" id="IPR052519">
    <property type="entry name" value="Euk-type_GlcNAc_Kinase"/>
</dbReference>
<dbReference type="Gene3D" id="3.30.420.40">
    <property type="match status" value="2"/>
</dbReference>
<dbReference type="Proteomes" id="UP000037540">
    <property type="component" value="Unassembled WGS sequence"/>
</dbReference>
<evidence type="ECO:0000313" key="3">
    <source>
        <dbReference type="Proteomes" id="UP000037540"/>
    </source>
</evidence>
<sequence>MYYLGIDGGGTKTAFVLINEEGKIIGEIEKSTCHHMQVGFDGFKNIIQQGVEEICNIVNINNTDIKYTFLGIPGYGEVYKDDMDIEEILKAIFKQNKFTVGNDVVAGWAGSLACREGINLVAGTGSIAYGVNEKNESARSGGWGYFCGDEGSAYWIAKKGIEIFTKEADGRLEKGQIYNVFKEELNLKRDFDLISLIHEDYKLARTKIAKLALLVARAAELGDKKALDIYKEAANEFYLMIKAVIGKLEYNNTIVISYSGGVFKAGDSVLIPLKQKLKDFNCDIRRPLLAPVVGSALYAYKLEGNEITDEIVENLKKI</sequence>
<comment type="caution">
    <text evidence="2">The sequence shown here is derived from an EMBL/GenBank/DDBJ whole genome shotgun (WGS) entry which is preliminary data.</text>
</comment>
<reference evidence="2 3" key="1">
    <citation type="submission" date="2015-07" db="EMBL/GenBank/DDBJ databases">
        <title>Draft genome sequences of 17 French Clostridium botulinum group III.</title>
        <authorList>
            <person name="Woudstra C."/>
            <person name="Le Marechal C."/>
            <person name="Souillard R."/>
            <person name="Bayon-Auboyer M.-H."/>
            <person name="Dessouter D."/>
            <person name="Fach P."/>
        </authorList>
    </citation>
    <scope>NUCLEOTIDE SEQUENCE [LARGE SCALE GENOMIC DNA]</scope>
    <source>
        <strain evidence="2 3">12LNRI-CD</strain>
    </source>
</reference>
<dbReference type="RefSeq" id="WP_013726236.1">
    <property type="nucleotide sequence ID" value="NZ_LGVP01000018.1"/>
</dbReference>
<dbReference type="CDD" id="cd24007">
    <property type="entry name" value="ASKHA_NBD_eukNAGK-like"/>
    <property type="match status" value="1"/>
</dbReference>
<name>A0A9Q1UWJ6_CLOBO</name>
<dbReference type="EMBL" id="LGVR01000089">
    <property type="protein sequence ID" value="KOA83175.1"/>
    <property type="molecule type" value="Genomic_DNA"/>
</dbReference>
<dbReference type="InterPro" id="IPR002731">
    <property type="entry name" value="ATPase_BadF"/>
</dbReference>
<evidence type="ECO:0000259" key="1">
    <source>
        <dbReference type="Pfam" id="PF01869"/>
    </source>
</evidence>